<dbReference type="GO" id="GO:0071555">
    <property type="term" value="P:cell wall organization"/>
    <property type="evidence" value="ECO:0007669"/>
    <property type="project" value="UniProtKB-KW"/>
</dbReference>
<keyword evidence="5 11" id="KW-0378">Hydrolase</keyword>
<keyword evidence="7 11" id="KW-0326">Glycosidase</keyword>
<dbReference type="Gene3D" id="2.160.20.10">
    <property type="entry name" value="Single-stranded right-handed beta-helix, Pectin lyase-like"/>
    <property type="match status" value="1"/>
</dbReference>
<keyword evidence="6" id="KW-1015">Disulfide bond</keyword>
<dbReference type="EMBL" id="KC702751">
    <property type="protein sequence ID" value="AHG54223.1"/>
    <property type="molecule type" value="mRNA"/>
</dbReference>
<evidence type="ECO:0000313" key="13">
    <source>
        <dbReference type="EMBL" id="AHG54223.1"/>
    </source>
</evidence>
<evidence type="ECO:0000256" key="4">
    <source>
        <dbReference type="ARBA" id="ARBA00022737"/>
    </source>
</evidence>
<evidence type="ECO:0000256" key="12">
    <source>
        <dbReference type="SAM" id="SignalP"/>
    </source>
</evidence>
<dbReference type="InterPro" id="IPR012334">
    <property type="entry name" value="Pectin_lyas_fold"/>
</dbReference>
<feature type="chain" id="PRO_5007269775" description="endo-polygalacturonase" evidence="12">
    <location>
        <begin position="21"/>
        <end position="355"/>
    </location>
</feature>
<dbReference type="InterPro" id="IPR050434">
    <property type="entry name" value="Glycosyl_hydrlase_28"/>
</dbReference>
<evidence type="ECO:0000256" key="9">
    <source>
        <dbReference type="ARBA" id="ARBA00034074"/>
    </source>
</evidence>
<name>A0A126CMW5_LYGLI</name>
<evidence type="ECO:0000256" key="1">
    <source>
        <dbReference type="ARBA" id="ARBA00008834"/>
    </source>
</evidence>
<dbReference type="AlphaFoldDB" id="A0A126CMW5"/>
<evidence type="ECO:0000256" key="10">
    <source>
        <dbReference type="PROSITE-ProRule" id="PRU10052"/>
    </source>
</evidence>
<feature type="active site" evidence="10">
    <location>
        <position position="215"/>
    </location>
</feature>
<keyword evidence="8" id="KW-0961">Cell wall biogenesis/degradation</keyword>
<dbReference type="GO" id="GO:0004650">
    <property type="term" value="F:polygalacturonase activity"/>
    <property type="evidence" value="ECO:0007669"/>
    <property type="project" value="UniProtKB-EC"/>
</dbReference>
<evidence type="ECO:0000256" key="3">
    <source>
        <dbReference type="ARBA" id="ARBA00022729"/>
    </source>
</evidence>
<comment type="similarity">
    <text evidence="1 11">Belongs to the glycosyl hydrolase 28 family.</text>
</comment>
<dbReference type="PANTHER" id="PTHR31884:SF1">
    <property type="entry name" value="POLYGALACTURONASE"/>
    <property type="match status" value="1"/>
</dbReference>
<evidence type="ECO:0000256" key="5">
    <source>
        <dbReference type="ARBA" id="ARBA00022801"/>
    </source>
</evidence>
<dbReference type="GO" id="GO:0045490">
    <property type="term" value="P:pectin catabolic process"/>
    <property type="evidence" value="ECO:0007669"/>
    <property type="project" value="TreeGrafter"/>
</dbReference>
<evidence type="ECO:0000256" key="8">
    <source>
        <dbReference type="ARBA" id="ARBA00023316"/>
    </source>
</evidence>
<dbReference type="InterPro" id="IPR011050">
    <property type="entry name" value="Pectin_lyase_fold/virulence"/>
</dbReference>
<evidence type="ECO:0000256" key="6">
    <source>
        <dbReference type="ARBA" id="ARBA00023157"/>
    </source>
</evidence>
<proteinExistence type="evidence at transcript level"/>
<evidence type="ECO:0000256" key="11">
    <source>
        <dbReference type="RuleBase" id="RU361169"/>
    </source>
</evidence>
<protein>
    <recommendedName>
        <fullName evidence="2">endo-polygalacturonase</fullName>
        <ecNumber evidence="2">3.2.1.15</ecNumber>
    </recommendedName>
</protein>
<dbReference type="EC" id="3.2.1.15" evidence="2"/>
<dbReference type="Pfam" id="PF00295">
    <property type="entry name" value="Glyco_hydro_28"/>
    <property type="match status" value="1"/>
</dbReference>
<dbReference type="SUPFAM" id="SSF51126">
    <property type="entry name" value="Pectin lyase-like"/>
    <property type="match status" value="1"/>
</dbReference>
<dbReference type="InterPro" id="IPR006626">
    <property type="entry name" value="PbH1"/>
</dbReference>
<feature type="signal peptide" evidence="12">
    <location>
        <begin position="1"/>
        <end position="20"/>
    </location>
</feature>
<dbReference type="InterPro" id="IPR000743">
    <property type="entry name" value="Glyco_hydro_28"/>
</dbReference>
<accession>A0A126CMW5</accession>
<keyword evidence="3 12" id="KW-0732">Signal</keyword>
<sequence length="355" mass="38021">MRSIFVALAGLILVVADVFGVEVNNLQQLADAKKGGEKLITIKNLEVPAGVTLDLDNLQAGTTVEFAGKVTFGYTQWLGPLIKITGKNIKIEGKPGHVIDGDGARWWDGKGGNGGRKKPRFIYFQASDSVITGLRIKNSPVHCFAVNGCNNVHLTDISMDNRDGRVKGHNTDAFDVANSDGVFIKNCDVYNQDDCLAINSGRNIVFENNTCTGGHGISIGSVGNGAQVEKVLVKGCKVSQSTLGIRIKTKKDESCLLKDITFDDIVLKNIKKRGINIQGNYKNSGPTGPPSPNCPIQNLVINNVRGNVDSKGTNIAVWVANASNWFWNSRVTGGKRELPCKGVPAGMDINCGKAA</sequence>
<dbReference type="SMART" id="SM00710">
    <property type="entry name" value="PbH1"/>
    <property type="match status" value="8"/>
</dbReference>
<dbReference type="PROSITE" id="PS00502">
    <property type="entry name" value="POLYGALACTURONASE"/>
    <property type="match status" value="1"/>
</dbReference>
<organism evidence="13">
    <name type="scientific">Lygus lineolaris</name>
    <name type="common">Tarnished plant bug</name>
    <dbReference type="NCBI Taxonomy" id="50650"/>
    <lineage>
        <taxon>Eukaryota</taxon>
        <taxon>Metazoa</taxon>
        <taxon>Ecdysozoa</taxon>
        <taxon>Arthropoda</taxon>
        <taxon>Hexapoda</taxon>
        <taxon>Insecta</taxon>
        <taxon>Pterygota</taxon>
        <taxon>Neoptera</taxon>
        <taxon>Paraneoptera</taxon>
        <taxon>Hemiptera</taxon>
        <taxon>Heteroptera</taxon>
        <taxon>Panheteroptera</taxon>
        <taxon>Cimicomorpha</taxon>
        <taxon>Miridae</taxon>
        <taxon>Mirini</taxon>
        <taxon>Lygus</taxon>
    </lineage>
</organism>
<reference evidence="13" key="1">
    <citation type="submission" date="2013-02" db="EMBL/GenBank/DDBJ databases">
        <title>Carbohydrate processing genes of Lygus lineolaris.</title>
        <authorList>
            <person name="Perera O.P."/>
        </authorList>
    </citation>
    <scope>NUCLEOTIDE SEQUENCE</scope>
</reference>
<evidence type="ECO:0000256" key="2">
    <source>
        <dbReference type="ARBA" id="ARBA00012736"/>
    </source>
</evidence>
<dbReference type="GO" id="GO:0005576">
    <property type="term" value="C:extracellular region"/>
    <property type="evidence" value="ECO:0007669"/>
    <property type="project" value="TreeGrafter"/>
</dbReference>
<keyword evidence="4" id="KW-0677">Repeat</keyword>
<dbReference type="PANTHER" id="PTHR31884">
    <property type="entry name" value="POLYGALACTURONASE"/>
    <property type="match status" value="1"/>
</dbReference>
<comment type="catalytic activity">
    <reaction evidence="9">
        <text>(1,4-alpha-D-galacturonosyl)n+m + H2O = (1,4-alpha-D-galacturonosyl)n + (1,4-alpha-D-galacturonosyl)m.</text>
        <dbReference type="EC" id="3.2.1.15"/>
    </reaction>
</comment>
<evidence type="ECO:0000256" key="7">
    <source>
        <dbReference type="ARBA" id="ARBA00023295"/>
    </source>
</evidence>